<keyword evidence="4" id="KW-1185">Reference proteome</keyword>
<name>A0A1Y2CQK3_9FUNG</name>
<keyword evidence="1" id="KW-0175">Coiled coil</keyword>
<dbReference type="OrthoDB" id="2158162at2759"/>
<gene>
    <name evidence="3" type="ORF">BCR33DRAFT_579689</name>
</gene>
<feature type="coiled-coil region" evidence="1">
    <location>
        <begin position="176"/>
        <end position="210"/>
    </location>
</feature>
<dbReference type="Proteomes" id="UP000193642">
    <property type="component" value="Unassembled WGS sequence"/>
</dbReference>
<dbReference type="GO" id="GO:0003700">
    <property type="term" value="F:DNA-binding transcription factor activity"/>
    <property type="evidence" value="ECO:0007669"/>
    <property type="project" value="InterPro"/>
</dbReference>
<evidence type="ECO:0000256" key="2">
    <source>
        <dbReference type="SAM" id="MobiDB-lite"/>
    </source>
</evidence>
<feature type="region of interest" description="Disordered" evidence="2">
    <location>
        <begin position="112"/>
        <end position="145"/>
    </location>
</feature>
<comment type="caution">
    <text evidence="3">The sequence shown here is derived from an EMBL/GenBank/DDBJ whole genome shotgun (WGS) entry which is preliminary data.</text>
</comment>
<evidence type="ECO:0000256" key="1">
    <source>
        <dbReference type="SAM" id="Coils"/>
    </source>
</evidence>
<dbReference type="AlphaFoldDB" id="A0A1Y2CQK3"/>
<feature type="compositionally biased region" description="Low complexity" evidence="2">
    <location>
        <begin position="112"/>
        <end position="126"/>
    </location>
</feature>
<protein>
    <recommendedName>
        <fullName evidence="5">BZIP domain-containing protein</fullName>
    </recommendedName>
</protein>
<proteinExistence type="predicted"/>
<organism evidence="3 4">
    <name type="scientific">Rhizoclosmatium globosum</name>
    <dbReference type="NCBI Taxonomy" id="329046"/>
    <lineage>
        <taxon>Eukaryota</taxon>
        <taxon>Fungi</taxon>
        <taxon>Fungi incertae sedis</taxon>
        <taxon>Chytridiomycota</taxon>
        <taxon>Chytridiomycota incertae sedis</taxon>
        <taxon>Chytridiomycetes</taxon>
        <taxon>Chytridiales</taxon>
        <taxon>Chytriomycetaceae</taxon>
        <taxon>Rhizoclosmatium</taxon>
    </lineage>
</organism>
<dbReference type="InterPro" id="IPR046347">
    <property type="entry name" value="bZIP_sf"/>
</dbReference>
<dbReference type="Gene3D" id="1.20.5.170">
    <property type="match status" value="1"/>
</dbReference>
<sequence length="255" mass="27934">MVEVLEMQMTLPKSLFQPTMANLFDFSHILNTAPPFPGINGSGSPDQPILPPALSLQEEIDRFLLESSLTSDSSATASPNSAFGVTPDSGLFSSSFDFLFSYPLSGSTAIAPASPSISDSSAGKASNELSSVPGKSTRGRKPKILTEEEKAAQLEHRKEKNKEFAQVSRDRKRKHVEELEATNAVQAERIRALEEQNRTLMQRVMELTKAGTRSLMAPTPSAGTSSFTSLWPFSAPHHSQQLYPLLSFFRRRVFG</sequence>
<dbReference type="SUPFAM" id="SSF57959">
    <property type="entry name" value="Leucine zipper domain"/>
    <property type="match status" value="1"/>
</dbReference>
<accession>A0A1Y2CQK3</accession>
<evidence type="ECO:0008006" key="5">
    <source>
        <dbReference type="Google" id="ProtNLM"/>
    </source>
</evidence>
<evidence type="ECO:0000313" key="3">
    <source>
        <dbReference type="EMBL" id="ORY49319.1"/>
    </source>
</evidence>
<evidence type="ECO:0000313" key="4">
    <source>
        <dbReference type="Proteomes" id="UP000193642"/>
    </source>
</evidence>
<reference evidence="3 4" key="1">
    <citation type="submission" date="2016-07" db="EMBL/GenBank/DDBJ databases">
        <title>Pervasive Adenine N6-methylation of Active Genes in Fungi.</title>
        <authorList>
            <consortium name="DOE Joint Genome Institute"/>
            <person name="Mondo S.J."/>
            <person name="Dannebaum R.O."/>
            <person name="Kuo R.C."/>
            <person name="Labutti K."/>
            <person name="Haridas S."/>
            <person name="Kuo A."/>
            <person name="Salamov A."/>
            <person name="Ahrendt S.R."/>
            <person name="Lipzen A."/>
            <person name="Sullivan W."/>
            <person name="Andreopoulos W.B."/>
            <person name="Clum A."/>
            <person name="Lindquist E."/>
            <person name="Daum C."/>
            <person name="Ramamoorthy G.K."/>
            <person name="Gryganskyi A."/>
            <person name="Culley D."/>
            <person name="Magnuson J.K."/>
            <person name="James T.Y."/>
            <person name="O'Malley M.A."/>
            <person name="Stajich J.E."/>
            <person name="Spatafora J.W."/>
            <person name="Visel A."/>
            <person name="Grigoriev I.V."/>
        </authorList>
    </citation>
    <scope>NUCLEOTIDE SEQUENCE [LARGE SCALE GENOMIC DNA]</scope>
    <source>
        <strain evidence="3 4">JEL800</strain>
    </source>
</reference>
<dbReference type="EMBL" id="MCGO01000009">
    <property type="protein sequence ID" value="ORY49319.1"/>
    <property type="molecule type" value="Genomic_DNA"/>
</dbReference>